<dbReference type="InterPro" id="IPR002731">
    <property type="entry name" value="ATPase_BadF"/>
</dbReference>
<dbReference type="CDD" id="cd24035">
    <property type="entry name" value="ASKHA_NBD_O66634-like_rpt2"/>
    <property type="match status" value="1"/>
</dbReference>
<name>A0A6N7IY51_9FIRM</name>
<protein>
    <submittedName>
        <fullName evidence="4">2-hydroxyacyl-CoA dehydratase</fullName>
    </submittedName>
</protein>
<dbReference type="Proteomes" id="UP000460257">
    <property type="component" value="Unassembled WGS sequence"/>
</dbReference>
<dbReference type="CDD" id="cd24034">
    <property type="entry name" value="ASKHA_NBD_O66634-like_rpt1"/>
    <property type="match status" value="1"/>
</dbReference>
<dbReference type="EMBL" id="VOGC01000002">
    <property type="protein sequence ID" value="MQN00860.1"/>
    <property type="molecule type" value="Genomic_DNA"/>
</dbReference>
<dbReference type="PANTHER" id="PTHR32329:SF4">
    <property type="entry name" value="ACTIVATOR OF 2-HYDROXYACYL-COA DEHYDRATASE"/>
    <property type="match status" value="1"/>
</dbReference>
<evidence type="ECO:0000259" key="3">
    <source>
        <dbReference type="Pfam" id="PF09989"/>
    </source>
</evidence>
<feature type="region of interest" description="Disordered" evidence="1">
    <location>
        <begin position="1419"/>
        <end position="1449"/>
    </location>
</feature>
<dbReference type="InterPro" id="IPR051805">
    <property type="entry name" value="Dehydratase_Activator_Redct"/>
</dbReference>
<sequence>MSEKPYTLGIDIGSTTVKVALLSPDDELLYSDYRRHFANIRETFYGLVSDALKSAGDHMVAPVITGSGGLALAKNLGIPFCQEVVAVATSLQHYYPQTDVAIELGGEDAKIIYFENGNVEERMNGVCAGGTGSFIDQMASLIQTDASGLNEYAKGYQSIYPIAARCGVFAKTDIQPLINEGARREDLAASIFQAVVNQTISGLACGKPIRGHVAFLGGPLHFLDQLRQRFIETLKLDDEHAIVPKNSHLFAALGSALNYKEEVQMQLSTIVDKLSKPLKAEFEVARMEPLFKDQAEYDEFLKKHGNNHVETADISKAKGNVYLGIDAGSTTTKVALIDDEGRLLYSFYSNNDGSPINTAIRAMGEIKKVLPSEAHIVHSCSTGYGEALLKSAFKLDDGEVETVAHYYAAAFFDPKVDCILDIGGQDMKCIRIRNHTIDSVQLNEACSSGCGSFIETFAKSLNYNVIDFSKEALFAKNPVDLGTRCTVFMNSRVKQAQKEGATVADISAGLAYSVIKNALFKVIKLTDPKQLGQNVVVQGGTFYNDAVLRAFEKIGGLHVTRPDIAGIMGAFGSALIARERYQDEKTTSMLPIDEILDLQYKTSMTHCQGCTNKCMLTINHFSDGRRFITGNRCERGLGKPKNPNHIPNLYDYKYKRIFGYEPLAPEEAKRGVIGIPRVLNMYEDYPFWAVFFKELGFSVKLSPASSRKIYELGIESIPSETECYPAKMTHGHVQWLINNGIKTIFYPCVPYERNEFPDSNNHYNCPIVTSYAENIKNNVEAITKGEVRFLNPFMAFTNEETLTGQLVKVFKEEFDIEESEVKSAAHKAWTELSNTRSDIEHKGEEVIEYLKKTGRHGIVLCGRPYHIDPEINHGIPDMITSYGMAVLTEDSVSHLGELERPLIVMDQWMYHTRMYAAANFVKKTENLDVIQLNSFGCGLDAVTTDCVRDILSRSGKIYTCLKIDEVNNLGAARIRVRSLLAAIRVRDRKKQQDAEAAQRKIVPSSYKRKIFTKDMKKNYTILAPQMSPIHFDIIAPAMSSAGFTVVVPEVPARECVDSGTRFVNNDACYPSILVVGQFIAALKSGKYDLDRTALLITQTGGGCRASNYISFIRRALANAGYGKIPVISLNLVGLEKNPGFKLGPKVIQHGLYGLEFGDIFLKCLYRMRPYEKVKGSANALYEKWKKRVIDFLSQPKMLSHSKYKQMCRDIIHDFDNLPITDEKKPRVGIVGEIMVKYSVVANNHLADLLESEGAEAVVPDLTDFLLYCFINERFKNKNLGTPKKSVITANLGIKFFEWLRSAARKAFDESEHFTAPAYIDDTAKRAEKVVSLGNQTGEGWFLTGEMLELMDDGIKNIVCIQPFGCLPNHIVGKGVIKKIRTLNPGANIAAIDYDPGASEVNQLNRIKLMLSSAFKNLKREEEAETKEFKEEKVPQAPEKSEEKEMSEAS</sequence>
<feature type="domain" description="ATPase BadF/BadG/BcrA/BcrD type" evidence="2">
    <location>
        <begin position="8"/>
        <end position="221"/>
    </location>
</feature>
<accession>A0A6N7IY51</accession>
<evidence type="ECO:0000313" key="5">
    <source>
        <dbReference type="Proteomes" id="UP000460257"/>
    </source>
</evidence>
<dbReference type="InterPro" id="IPR018709">
    <property type="entry name" value="CoA_activase_DUF2229"/>
</dbReference>
<dbReference type="Pfam" id="PF01869">
    <property type="entry name" value="BcrAD_BadFG"/>
    <property type="match status" value="2"/>
</dbReference>
<feature type="domain" description="DUF2229" evidence="3">
    <location>
        <begin position="673"/>
        <end position="892"/>
    </location>
</feature>
<dbReference type="PANTHER" id="PTHR32329">
    <property type="entry name" value="BIFUNCTIONAL PROTEIN [INCLUDES 2-HYDROXYACYL-COA DEHYDRATASE (N-TER) AND ITS ACTIVATOR DOMAIN (C_TERM)-RELATED"/>
    <property type="match status" value="1"/>
</dbReference>
<keyword evidence="5" id="KW-1185">Reference proteome</keyword>
<gene>
    <name evidence="4" type="ORF">FRC54_02560</name>
</gene>
<dbReference type="Pfam" id="PF09989">
    <property type="entry name" value="DUF2229"/>
    <property type="match status" value="1"/>
</dbReference>
<evidence type="ECO:0000259" key="2">
    <source>
        <dbReference type="Pfam" id="PF01869"/>
    </source>
</evidence>
<organism evidence="4 5">
    <name type="scientific">Candidatus Weimeria bifida</name>
    <dbReference type="NCBI Taxonomy" id="2599074"/>
    <lineage>
        <taxon>Bacteria</taxon>
        <taxon>Bacillati</taxon>
        <taxon>Bacillota</taxon>
        <taxon>Clostridia</taxon>
        <taxon>Lachnospirales</taxon>
        <taxon>Lachnospiraceae</taxon>
        <taxon>Candidatus Weimeria</taxon>
    </lineage>
</organism>
<feature type="domain" description="ATPase BadF/BadG/BcrA/BcrD type" evidence="2">
    <location>
        <begin position="323"/>
        <end position="577"/>
    </location>
</feature>
<evidence type="ECO:0000313" key="4">
    <source>
        <dbReference type="EMBL" id="MQN00860.1"/>
    </source>
</evidence>
<dbReference type="InterPro" id="IPR043129">
    <property type="entry name" value="ATPase_NBD"/>
</dbReference>
<evidence type="ECO:0000256" key="1">
    <source>
        <dbReference type="SAM" id="MobiDB-lite"/>
    </source>
</evidence>
<comment type="caution">
    <text evidence="4">The sequence shown here is derived from an EMBL/GenBank/DDBJ whole genome shotgun (WGS) entry which is preliminary data.</text>
</comment>
<dbReference type="Gene3D" id="3.30.420.40">
    <property type="match status" value="4"/>
</dbReference>
<reference evidence="4" key="1">
    <citation type="journal article" date="2020" name="Appl. Environ. Microbiol.">
        <title>Medium-Chain Fatty Acid Synthesis by 'Candidatus Weimeria bifida' gen. nov., sp. nov., and 'Candidatus Pseudoramibacter fermentans' sp. nov.</title>
        <authorList>
            <person name="Scarborough M.J."/>
            <person name="Myers K.S."/>
            <person name="Donohue T.J."/>
            <person name="Noguera D.R."/>
        </authorList>
    </citation>
    <scope>NUCLEOTIDE SEQUENCE</scope>
    <source>
        <strain evidence="4">LCO1.1</strain>
    </source>
</reference>
<dbReference type="SUPFAM" id="SSF53067">
    <property type="entry name" value="Actin-like ATPase domain"/>
    <property type="match status" value="2"/>
</dbReference>
<proteinExistence type="predicted"/>